<dbReference type="PANTHER" id="PTHR11566:SF131">
    <property type="entry name" value="GTPASE, PUTATIVE (AFU_ORTHOLOGUE AFUA_6G07630)-RELATED"/>
    <property type="match status" value="1"/>
</dbReference>
<protein>
    <recommendedName>
        <fullName evidence="8">Dynamin family protein</fullName>
    </recommendedName>
</protein>
<evidence type="ECO:0000256" key="1">
    <source>
        <dbReference type="ARBA" id="ARBA00022741"/>
    </source>
</evidence>
<feature type="region of interest" description="Disordered" evidence="3">
    <location>
        <begin position="591"/>
        <end position="611"/>
    </location>
</feature>
<feature type="domain" description="GED" evidence="4">
    <location>
        <begin position="838"/>
        <end position="935"/>
    </location>
</feature>
<feature type="compositionally biased region" description="Acidic residues" evidence="3">
    <location>
        <begin position="948"/>
        <end position="965"/>
    </location>
</feature>
<gene>
    <name evidence="6" type="ORF">N0V93_002669</name>
</gene>
<dbReference type="GO" id="GO:0031623">
    <property type="term" value="P:receptor internalization"/>
    <property type="evidence" value="ECO:0007669"/>
    <property type="project" value="TreeGrafter"/>
</dbReference>
<keyword evidence="2" id="KW-0342">GTP-binding</keyword>
<feature type="domain" description="Dynamin-type G" evidence="5">
    <location>
        <begin position="152"/>
        <end position="500"/>
    </location>
</feature>
<dbReference type="GO" id="GO:0008017">
    <property type="term" value="F:microtubule binding"/>
    <property type="evidence" value="ECO:0007669"/>
    <property type="project" value="TreeGrafter"/>
</dbReference>
<dbReference type="Pfam" id="PF01031">
    <property type="entry name" value="Dynamin_M"/>
    <property type="match status" value="1"/>
</dbReference>
<evidence type="ECO:0000313" key="6">
    <source>
        <dbReference type="EMBL" id="KAJ4393457.1"/>
    </source>
</evidence>
<dbReference type="InterPro" id="IPR001401">
    <property type="entry name" value="Dynamin_GTPase"/>
</dbReference>
<feature type="region of interest" description="Disordered" evidence="3">
    <location>
        <begin position="937"/>
        <end position="965"/>
    </location>
</feature>
<dbReference type="GO" id="GO:0005874">
    <property type="term" value="C:microtubule"/>
    <property type="evidence" value="ECO:0007669"/>
    <property type="project" value="TreeGrafter"/>
</dbReference>
<sequence length="965" mass="109619">MVRVKPEPRPELGATRAQGANGTSPQNGNSRHTTPRARIPNRPAPSAISSSAQSPDTRGRRSGAPTVDTRIARQPAIDLMSDTEDDDEPQLREVRPKSTVKMEPGMVNGAHGIQFAAVEAGDIDKNLKDIGQHLKKFNDTLGSLQQLGIHHDTPLPELILVGDQSSGKSSLMSAISQIILPRSDGVCTRCPIHIRLSSDTTWRCRITLQQDYAYRPPNDEPITEADVTQQNPFPPWVKQQREVKEFKMVYDKSDPIDEIVRWAQIAILNHNINYKTFVPKDVAGRAREDDAEALAQAEDNTEAKFSPNTVAIEVKGPNLPDLSFYDMPGVFRNAKHEEDQFLVKVVENLVRSYISHEKAIILWAVPMNHDPETSSTFTLIRSLRAQDRTIGVMTKADLLPPGGHHQWLAMLRKETHQVGRGYYITRRAPPSCNIEGSDRELLRRDRASLRDESAAEEAFFNRRVGAWPQEFSEFDDRCGIDQLVKFLAQTLAREFARNLPDLSQKLRAKLQATQAELRKLPEMPLNPEYEVRKSLMKFTQNFQARLKSKAFSASWSKTAEAFKVRVLDLKPKYRVIPDGFSMVVPRDSAGASDRESNFSVNNSPSLSVKRQRPIDLTSDAVTPRRRRVENGLVKIEEFPSFSQMSPTTPSAANGRVPSKTLGQIRNLIRSEREAGKPGEVPYDIIESLCMEAVRPWSGPLQSFLDSTMRYLRDELNLSLNESFKELKKRQVYTNAKKLTTDWLKYHKTRFAEQLERNLKMETTKVYTMDDESFQRHRAHEAHMLKRNRHFYRWKAYNGDTVQEKIEDWDKLSAEARRKEEEKMVKEGAKLGDDPYEAEMGVASHVRGYYLTAAMRFIDITAMHITCGLFPDLEKDIELYLDKNMGLDQPNLGTQVFEELMEEEPSTSEKRVRLKAELERFAKANREISDLNETVLRAGANDGAPAQQEDYDGLEDADADMDIDEV</sequence>
<feature type="compositionally biased region" description="Polar residues" evidence="3">
    <location>
        <begin position="597"/>
        <end position="608"/>
    </location>
</feature>
<evidence type="ECO:0000313" key="7">
    <source>
        <dbReference type="Proteomes" id="UP001140453"/>
    </source>
</evidence>
<dbReference type="InterPro" id="IPR027417">
    <property type="entry name" value="P-loop_NTPase"/>
</dbReference>
<dbReference type="Proteomes" id="UP001140453">
    <property type="component" value="Unassembled WGS sequence"/>
</dbReference>
<dbReference type="EMBL" id="JAPEVB010000002">
    <property type="protein sequence ID" value="KAJ4393457.1"/>
    <property type="molecule type" value="Genomic_DNA"/>
</dbReference>
<keyword evidence="1" id="KW-0547">Nucleotide-binding</keyword>
<feature type="compositionally biased region" description="Basic and acidic residues" evidence="3">
    <location>
        <begin position="1"/>
        <end position="10"/>
    </location>
</feature>
<dbReference type="SMART" id="SM00053">
    <property type="entry name" value="DYNc"/>
    <property type="match status" value="1"/>
</dbReference>
<organism evidence="6 7">
    <name type="scientific">Gnomoniopsis smithogilvyi</name>
    <dbReference type="NCBI Taxonomy" id="1191159"/>
    <lineage>
        <taxon>Eukaryota</taxon>
        <taxon>Fungi</taxon>
        <taxon>Dikarya</taxon>
        <taxon>Ascomycota</taxon>
        <taxon>Pezizomycotina</taxon>
        <taxon>Sordariomycetes</taxon>
        <taxon>Sordariomycetidae</taxon>
        <taxon>Diaporthales</taxon>
        <taxon>Gnomoniaceae</taxon>
        <taxon>Gnomoniopsis</taxon>
    </lineage>
</organism>
<dbReference type="InterPro" id="IPR000375">
    <property type="entry name" value="Dynamin_stalk"/>
</dbReference>
<dbReference type="InterPro" id="IPR022812">
    <property type="entry name" value="Dynamin"/>
</dbReference>
<dbReference type="CDD" id="cd08771">
    <property type="entry name" value="DLP_1"/>
    <property type="match status" value="1"/>
</dbReference>
<evidence type="ECO:0000256" key="3">
    <source>
        <dbReference type="SAM" id="MobiDB-lite"/>
    </source>
</evidence>
<dbReference type="Gene3D" id="3.40.50.300">
    <property type="entry name" value="P-loop containing nucleotide triphosphate hydrolases"/>
    <property type="match status" value="1"/>
</dbReference>
<evidence type="ECO:0000256" key="2">
    <source>
        <dbReference type="ARBA" id="ARBA00023134"/>
    </source>
</evidence>
<proteinExistence type="predicted"/>
<dbReference type="PROSITE" id="PS51388">
    <property type="entry name" value="GED"/>
    <property type="match status" value="1"/>
</dbReference>
<evidence type="ECO:0000259" key="5">
    <source>
        <dbReference type="PROSITE" id="PS51718"/>
    </source>
</evidence>
<dbReference type="GO" id="GO:0003924">
    <property type="term" value="F:GTPase activity"/>
    <property type="evidence" value="ECO:0007669"/>
    <property type="project" value="InterPro"/>
</dbReference>
<dbReference type="PANTHER" id="PTHR11566">
    <property type="entry name" value="DYNAMIN"/>
    <property type="match status" value="1"/>
</dbReference>
<name>A0A9W8YZ31_9PEZI</name>
<evidence type="ECO:0008006" key="8">
    <source>
        <dbReference type="Google" id="ProtNLM"/>
    </source>
</evidence>
<keyword evidence="7" id="KW-1185">Reference proteome</keyword>
<feature type="compositionally biased region" description="Polar residues" evidence="3">
    <location>
        <begin position="18"/>
        <end position="32"/>
    </location>
</feature>
<dbReference type="OrthoDB" id="5061070at2759"/>
<dbReference type="InterPro" id="IPR030381">
    <property type="entry name" value="G_DYNAMIN_dom"/>
</dbReference>
<dbReference type="Gene3D" id="1.20.120.1240">
    <property type="entry name" value="Dynamin, middle domain"/>
    <property type="match status" value="1"/>
</dbReference>
<dbReference type="PROSITE" id="PS51718">
    <property type="entry name" value="G_DYNAMIN_2"/>
    <property type="match status" value="1"/>
</dbReference>
<dbReference type="InterPro" id="IPR045063">
    <property type="entry name" value="Dynamin_N"/>
</dbReference>
<dbReference type="Pfam" id="PF00350">
    <property type="entry name" value="Dynamin_N"/>
    <property type="match status" value="1"/>
</dbReference>
<accession>A0A9W8YZ31</accession>
<comment type="caution">
    <text evidence="6">The sequence shown here is derived from an EMBL/GenBank/DDBJ whole genome shotgun (WGS) entry which is preliminary data.</text>
</comment>
<evidence type="ECO:0000259" key="4">
    <source>
        <dbReference type="PROSITE" id="PS51388"/>
    </source>
</evidence>
<dbReference type="GO" id="GO:0005525">
    <property type="term" value="F:GTP binding"/>
    <property type="evidence" value="ECO:0007669"/>
    <property type="project" value="InterPro"/>
</dbReference>
<dbReference type="GO" id="GO:0005886">
    <property type="term" value="C:plasma membrane"/>
    <property type="evidence" value="ECO:0007669"/>
    <property type="project" value="TreeGrafter"/>
</dbReference>
<dbReference type="PRINTS" id="PR00195">
    <property type="entry name" value="DYNAMIN"/>
</dbReference>
<dbReference type="AlphaFoldDB" id="A0A9W8YZ31"/>
<dbReference type="InterPro" id="IPR020850">
    <property type="entry name" value="GED_dom"/>
</dbReference>
<dbReference type="SUPFAM" id="SSF52540">
    <property type="entry name" value="P-loop containing nucleoside triphosphate hydrolases"/>
    <property type="match status" value="1"/>
</dbReference>
<dbReference type="GO" id="GO:0005737">
    <property type="term" value="C:cytoplasm"/>
    <property type="evidence" value="ECO:0007669"/>
    <property type="project" value="TreeGrafter"/>
</dbReference>
<reference evidence="6" key="1">
    <citation type="submission" date="2022-10" db="EMBL/GenBank/DDBJ databases">
        <title>Tapping the CABI collections for fungal endophytes: first genome assemblies for Collariella, Neodidymelliopsis, Ascochyta clinopodiicola, Didymella pomorum, Didymosphaeria variabile, Neocosmospora piperis and Neocucurbitaria cava.</title>
        <authorList>
            <person name="Hill R."/>
        </authorList>
    </citation>
    <scope>NUCLEOTIDE SEQUENCE</scope>
    <source>
        <strain evidence="6">IMI 355082</strain>
    </source>
</reference>
<feature type="compositionally biased region" description="Low complexity" evidence="3">
    <location>
        <begin position="44"/>
        <end position="55"/>
    </location>
</feature>
<feature type="region of interest" description="Disordered" evidence="3">
    <location>
        <begin position="1"/>
        <end position="105"/>
    </location>
</feature>